<dbReference type="AlphaFoldDB" id="A0A226EBZ3"/>
<dbReference type="InterPro" id="IPR036047">
    <property type="entry name" value="F-box-like_dom_sf"/>
</dbReference>
<reference evidence="1 2" key="1">
    <citation type="submission" date="2015-12" db="EMBL/GenBank/DDBJ databases">
        <title>The genome of Folsomia candida.</title>
        <authorList>
            <person name="Faddeeva A."/>
            <person name="Derks M.F."/>
            <person name="Anvar Y."/>
            <person name="Smit S."/>
            <person name="Van Straalen N."/>
            <person name="Roelofs D."/>
        </authorList>
    </citation>
    <scope>NUCLEOTIDE SEQUENCE [LARGE SCALE GENOMIC DNA]</scope>
    <source>
        <strain evidence="1 2">VU population</strain>
        <tissue evidence="1">Whole body</tissue>
    </source>
</reference>
<protein>
    <recommendedName>
        <fullName evidence="3">F-box domain-containing protein</fullName>
    </recommendedName>
</protein>
<gene>
    <name evidence="1" type="ORF">Fcan01_10299</name>
</gene>
<sequence length="516" mass="58822">MDTPASTKALMNPLGSSSKIWSSKEPLVEDESSEGIRQVTRIPFSTQLLNLIFPYLDAPSLKSARSVCTLWAELSTSFLGKWTSVTFTTENCCREEISKSSKELGSLHPKLAKSVVLVLAQPPCGWISLPKNLTTNLPHISDHIVEFDVTLSSRFEPTLERMWMMHHFPNLGLLTLTFVMINIDTSDNSENEDDNYNENHPPHKIPQFLNLPNLKSLKIVVKDKSEIDQDDGISSICQGLLNSAACVENVTIDASFYPDFTPCTKLDMLAYTFIHFEDFGQVYVDIPILTWMLGTCRNYLTRLTLSGQHDWEAFDPGTLMLPSMPNLVVLHIEEIFPLGNFLHSVHLPSDPHFDLPHKQITSLDVEAVYRYFDQDVETAARIVRLFPSVKKFRFKMTILDEGEDDPHVMELLQSFATWDLTSGLVEIESDQETTDVLAVLRGVAMWKGLSRTSVNFEVKGSPKFVLDDEMEEILLYCRSLRWIKMSGFQMEEEEREKFEEFIEEHALQISLLNWVN</sequence>
<accession>A0A226EBZ3</accession>
<evidence type="ECO:0000313" key="1">
    <source>
        <dbReference type="EMBL" id="OXA55095.1"/>
    </source>
</evidence>
<comment type="caution">
    <text evidence="1">The sequence shown here is derived from an EMBL/GenBank/DDBJ whole genome shotgun (WGS) entry which is preliminary data.</text>
</comment>
<dbReference type="EMBL" id="LNIX01000005">
    <property type="protein sequence ID" value="OXA55095.1"/>
    <property type="molecule type" value="Genomic_DNA"/>
</dbReference>
<evidence type="ECO:0000313" key="2">
    <source>
        <dbReference type="Proteomes" id="UP000198287"/>
    </source>
</evidence>
<dbReference type="Proteomes" id="UP000198287">
    <property type="component" value="Unassembled WGS sequence"/>
</dbReference>
<keyword evidence="2" id="KW-1185">Reference proteome</keyword>
<evidence type="ECO:0008006" key="3">
    <source>
        <dbReference type="Google" id="ProtNLM"/>
    </source>
</evidence>
<dbReference type="CDD" id="cd09917">
    <property type="entry name" value="F-box_SF"/>
    <property type="match status" value="1"/>
</dbReference>
<name>A0A226EBZ3_FOLCA</name>
<proteinExistence type="predicted"/>
<dbReference type="SUPFAM" id="SSF81383">
    <property type="entry name" value="F-box domain"/>
    <property type="match status" value="1"/>
</dbReference>
<organism evidence="1 2">
    <name type="scientific">Folsomia candida</name>
    <name type="common">Springtail</name>
    <dbReference type="NCBI Taxonomy" id="158441"/>
    <lineage>
        <taxon>Eukaryota</taxon>
        <taxon>Metazoa</taxon>
        <taxon>Ecdysozoa</taxon>
        <taxon>Arthropoda</taxon>
        <taxon>Hexapoda</taxon>
        <taxon>Collembola</taxon>
        <taxon>Entomobryomorpha</taxon>
        <taxon>Isotomoidea</taxon>
        <taxon>Isotomidae</taxon>
        <taxon>Proisotominae</taxon>
        <taxon>Folsomia</taxon>
    </lineage>
</organism>